<keyword evidence="3" id="KW-1185">Reference proteome</keyword>
<keyword evidence="1" id="KW-0472">Membrane</keyword>
<dbReference type="RefSeq" id="WP_378253786.1">
    <property type="nucleotide sequence ID" value="NZ_JBHSJV010000001.1"/>
</dbReference>
<comment type="caution">
    <text evidence="2">The sequence shown here is derived from an EMBL/GenBank/DDBJ whole genome shotgun (WGS) entry which is preliminary data.</text>
</comment>
<dbReference type="Proteomes" id="UP001597459">
    <property type="component" value="Unassembled WGS sequence"/>
</dbReference>
<dbReference type="Pfam" id="PF13163">
    <property type="entry name" value="DUF3999"/>
    <property type="match status" value="1"/>
</dbReference>
<gene>
    <name evidence="2" type="ORF">ACFSTE_15425</name>
</gene>
<keyword evidence="1" id="KW-1133">Transmembrane helix</keyword>
<feature type="transmembrane region" description="Helical" evidence="1">
    <location>
        <begin position="390"/>
        <end position="408"/>
    </location>
</feature>
<name>A0ABW5NA91_9FLAO</name>
<evidence type="ECO:0000313" key="2">
    <source>
        <dbReference type="EMBL" id="MFD2592228.1"/>
    </source>
</evidence>
<dbReference type="InterPro" id="IPR008979">
    <property type="entry name" value="Galactose-bd-like_sf"/>
</dbReference>
<evidence type="ECO:0000313" key="3">
    <source>
        <dbReference type="Proteomes" id="UP001597459"/>
    </source>
</evidence>
<keyword evidence="1" id="KW-0812">Transmembrane</keyword>
<proteinExistence type="predicted"/>
<dbReference type="InterPro" id="IPR025060">
    <property type="entry name" value="DUF3999"/>
</dbReference>
<sequence>MKINSVFISLIITALLPFSGKAQMESFEYSRTLNGINDTWHTLKIPDDIFAKTKKDLSDIRIYKVLKNTDTTEIPYITKIAKRKTTIQTLPSSTLNTVSQGNNHYITIKTPNKQQSNQIQLSFRQVNYDWKVVLEGSHDQNEWFSILEDYRIVSIKNEQTNYHFSTLTFPPVNFTFLRLKIASKEKPILKEATVLSSREKKAIYDTFAISSIKISEHASSKTTTALLSLQKPLPVSLLSIAIKDTLDYYRPITIAYLADSVQTEKGYIYNFKNIQTGTLSSVEPNRFSFPSVTTQKIRITINNHDNTPITIAKIIAQGYHHEIIPRFPAYDKEANYYLVYGNTKIAAPRYDILQFKHTIPDSLVSITANEEKKIPRSTTTTATPLFQNKLWLWSIMGGIILILGWFSIKMIRENKASD</sequence>
<organism evidence="2 3">
    <name type="scientific">Aquimarina hainanensis</name>
    <dbReference type="NCBI Taxonomy" id="1578017"/>
    <lineage>
        <taxon>Bacteria</taxon>
        <taxon>Pseudomonadati</taxon>
        <taxon>Bacteroidota</taxon>
        <taxon>Flavobacteriia</taxon>
        <taxon>Flavobacteriales</taxon>
        <taxon>Flavobacteriaceae</taxon>
        <taxon>Aquimarina</taxon>
    </lineage>
</organism>
<dbReference type="EMBL" id="JBHULX010000030">
    <property type="protein sequence ID" value="MFD2592228.1"/>
    <property type="molecule type" value="Genomic_DNA"/>
</dbReference>
<accession>A0ABW5NA91</accession>
<protein>
    <submittedName>
        <fullName evidence="2">DUF3999 family protein</fullName>
    </submittedName>
</protein>
<evidence type="ECO:0000256" key="1">
    <source>
        <dbReference type="SAM" id="Phobius"/>
    </source>
</evidence>
<dbReference type="SUPFAM" id="SSF49785">
    <property type="entry name" value="Galactose-binding domain-like"/>
    <property type="match status" value="1"/>
</dbReference>
<dbReference type="Gene3D" id="2.60.120.260">
    <property type="entry name" value="Galactose-binding domain-like"/>
    <property type="match status" value="1"/>
</dbReference>
<reference evidence="3" key="1">
    <citation type="journal article" date="2019" name="Int. J. Syst. Evol. Microbiol.">
        <title>The Global Catalogue of Microorganisms (GCM) 10K type strain sequencing project: providing services to taxonomists for standard genome sequencing and annotation.</title>
        <authorList>
            <consortium name="The Broad Institute Genomics Platform"/>
            <consortium name="The Broad Institute Genome Sequencing Center for Infectious Disease"/>
            <person name="Wu L."/>
            <person name="Ma J."/>
        </authorList>
    </citation>
    <scope>NUCLEOTIDE SEQUENCE [LARGE SCALE GENOMIC DNA]</scope>
    <source>
        <strain evidence="3">KCTC 42423</strain>
    </source>
</reference>